<feature type="signal peptide" evidence="1">
    <location>
        <begin position="1"/>
        <end position="20"/>
    </location>
</feature>
<evidence type="ECO:0000313" key="2">
    <source>
        <dbReference type="EMBL" id="ALL41297.1"/>
    </source>
</evidence>
<evidence type="ECO:0000256" key="1">
    <source>
        <dbReference type="SAM" id="SignalP"/>
    </source>
</evidence>
<organism evidence="2">
    <name type="scientific">Phakopsora pachyrhizi</name>
    <name type="common">Asian soybean rust disease fungus</name>
    <dbReference type="NCBI Taxonomy" id="170000"/>
    <lineage>
        <taxon>Eukaryota</taxon>
        <taxon>Fungi</taxon>
        <taxon>Dikarya</taxon>
        <taxon>Basidiomycota</taxon>
        <taxon>Pucciniomycotina</taxon>
        <taxon>Pucciniomycetes</taxon>
        <taxon>Pucciniales</taxon>
        <taxon>Phakopsoraceae</taxon>
        <taxon>Phakopsora</taxon>
    </lineage>
</organism>
<reference evidence="2" key="1">
    <citation type="submission" date="2015-07" db="EMBL/GenBank/DDBJ databases">
        <title>Elucidating the P. pachyrhizi secretome and potential effectors.</title>
        <authorList>
            <person name="de Carvalho M.C.C.G."/>
            <person name="Nascimento L.C."/>
            <person name="Darben L.M."/>
            <person name="Polizel-Podanosqui A.M."/>
            <person name="Lopes-Caitar V.S."/>
            <person name="Rocha C.S."/>
            <person name="Qi M."/>
            <person name="Carazolle M."/>
            <person name="Kuwahara M.K."/>
            <person name="Pereira G.A.G."/>
            <person name="Abdelnoor R.V."/>
            <person name="Whitham S.A."/>
            <person name="Marcelino-Guimaraes F.C."/>
        </authorList>
    </citation>
    <scope>NUCLEOTIDE SEQUENCE</scope>
</reference>
<feature type="chain" id="PRO_5006589070" description="Extracellular membrane protein CFEM domain-containing protein" evidence="1">
    <location>
        <begin position="21"/>
        <end position="48"/>
    </location>
</feature>
<evidence type="ECO:0008006" key="3">
    <source>
        <dbReference type="Google" id="ProtNLM"/>
    </source>
</evidence>
<protein>
    <recommendedName>
        <fullName evidence="3">Extracellular membrane protein CFEM domain-containing protein</fullName>
    </recommendedName>
</protein>
<keyword evidence="1" id="KW-0732">Signal</keyword>
<proteinExistence type="evidence at transcript level"/>
<dbReference type="AlphaFoldDB" id="A0A0S1MKF9"/>
<sequence>MPYLLAIRLFTTTIVTSTLSLVCKCQSTDTVNDALDACRAYDCVASTS</sequence>
<dbReference type="EMBL" id="KT247208">
    <property type="protein sequence ID" value="ALL41297.1"/>
    <property type="molecule type" value="mRNA"/>
</dbReference>
<name>A0A0S1MKF9_PHAPC</name>
<accession>A0A0S1MKF9</accession>